<feature type="compositionally biased region" description="Low complexity" evidence="1">
    <location>
        <begin position="298"/>
        <end position="318"/>
    </location>
</feature>
<feature type="compositionally biased region" description="Polar residues" evidence="1">
    <location>
        <begin position="443"/>
        <end position="456"/>
    </location>
</feature>
<dbReference type="PANTHER" id="PTHR42068:SF1">
    <property type="entry name" value="YALI0B18964P"/>
    <property type="match status" value="1"/>
</dbReference>
<dbReference type="EMBL" id="CDHN01000003">
    <property type="protein sequence ID" value="CEJ90663.1"/>
    <property type="molecule type" value="Genomic_DNA"/>
</dbReference>
<feature type="compositionally biased region" description="Polar residues" evidence="1">
    <location>
        <begin position="91"/>
        <end position="118"/>
    </location>
</feature>
<feature type="compositionally biased region" description="Low complexity" evidence="1">
    <location>
        <begin position="371"/>
        <end position="380"/>
    </location>
</feature>
<feature type="region of interest" description="Disordered" evidence="1">
    <location>
        <begin position="293"/>
        <end position="323"/>
    </location>
</feature>
<organism evidence="2 3">
    <name type="scientific">[Torrubiella] hemipterigena</name>
    <dbReference type="NCBI Taxonomy" id="1531966"/>
    <lineage>
        <taxon>Eukaryota</taxon>
        <taxon>Fungi</taxon>
        <taxon>Dikarya</taxon>
        <taxon>Ascomycota</taxon>
        <taxon>Pezizomycotina</taxon>
        <taxon>Sordariomycetes</taxon>
        <taxon>Hypocreomycetidae</taxon>
        <taxon>Hypocreales</taxon>
        <taxon>Clavicipitaceae</taxon>
        <taxon>Clavicipitaceae incertae sedis</taxon>
        <taxon>'Torrubiella' clade</taxon>
    </lineage>
</organism>
<dbReference type="OrthoDB" id="5396252at2759"/>
<feature type="region of interest" description="Disordered" evidence="1">
    <location>
        <begin position="796"/>
        <end position="858"/>
    </location>
</feature>
<keyword evidence="3" id="KW-1185">Reference proteome</keyword>
<name>A0A0A1TJH1_9HYPO</name>
<dbReference type="STRING" id="1531966.A0A0A1TJH1"/>
<dbReference type="Proteomes" id="UP000039046">
    <property type="component" value="Unassembled WGS sequence"/>
</dbReference>
<evidence type="ECO:0000256" key="1">
    <source>
        <dbReference type="SAM" id="MobiDB-lite"/>
    </source>
</evidence>
<evidence type="ECO:0000313" key="2">
    <source>
        <dbReference type="EMBL" id="CEJ90663.1"/>
    </source>
</evidence>
<evidence type="ECO:0000313" key="3">
    <source>
        <dbReference type="Proteomes" id="UP000039046"/>
    </source>
</evidence>
<feature type="region of interest" description="Disordered" evidence="1">
    <location>
        <begin position="53"/>
        <end position="125"/>
    </location>
</feature>
<feature type="compositionally biased region" description="Polar residues" evidence="1">
    <location>
        <begin position="796"/>
        <end position="814"/>
    </location>
</feature>
<feature type="region of interest" description="Disordered" evidence="1">
    <location>
        <begin position="16"/>
        <end position="36"/>
    </location>
</feature>
<feature type="region of interest" description="Disordered" evidence="1">
    <location>
        <begin position="341"/>
        <end position="507"/>
    </location>
</feature>
<dbReference type="HOGENOM" id="CLU_006885_0_0_1"/>
<dbReference type="PANTHER" id="PTHR42068">
    <property type="entry name" value="YALI0B18964P"/>
    <property type="match status" value="1"/>
</dbReference>
<feature type="compositionally biased region" description="Basic and acidic residues" evidence="1">
    <location>
        <begin position="359"/>
        <end position="368"/>
    </location>
</feature>
<feature type="compositionally biased region" description="Basic residues" evidence="1">
    <location>
        <begin position="836"/>
        <end position="850"/>
    </location>
</feature>
<accession>A0A0A1TJH1</accession>
<protein>
    <submittedName>
        <fullName evidence="2">Uncharacterized protein</fullName>
    </submittedName>
</protein>
<feature type="compositionally biased region" description="Low complexity" evidence="1">
    <location>
        <begin position="187"/>
        <end position="207"/>
    </location>
</feature>
<gene>
    <name evidence="2" type="ORF">VHEMI06430</name>
</gene>
<feature type="region of interest" description="Disordered" evidence="1">
    <location>
        <begin position="165"/>
        <end position="267"/>
    </location>
</feature>
<feature type="region of interest" description="Disordered" evidence="1">
    <location>
        <begin position="530"/>
        <end position="565"/>
    </location>
</feature>
<feature type="compositionally biased region" description="Polar residues" evidence="1">
    <location>
        <begin position="237"/>
        <end position="248"/>
    </location>
</feature>
<dbReference type="AlphaFoldDB" id="A0A0A1TJH1"/>
<sequence length="858" mass="92420">MGRFSVGFRRKSTIGLNDVNDNAVPPSPSFRVMERPDAVPAPQVNARYSQTMHAPNQAAPISYPSPQSPIRRKPTVTDNDDNMFAGMTGYRGSNLSNTTKGTSTDNSSRHSNASTAPSSADMAHQTDETRNFKTATYETQGTAPSRGASTKSISASLFKASRTFSFGSKKGSVPPPKDEPPVPDLPPMLNLAANAGTTPTGTANGPASPSHAKPGTGSTEGAPIDLGSDFSAMFDATQGSRHTATPTSPVAEDRAMSFQKSPTRQLGDFQLSSVADDDAKLLQDSVSAMRFLNQSSESASPSSYRGQSSSPASPIASSFHKEDNMFDETSSRFARVTHRYVPRSPIVPKNRVMTPAQFEKYRQDKERGASPAKPTATVKAVAKEDEDDEEVNYDDEEDEHEKTKQQTLRRRQQEAQMANYRQQKMRVAGEPSPAPSRAGMPPSLTTPQFNVTKTPSPNLPGASDEDDDEEVPLALLQANGFPNRNRPASRLSQIGPMRPVQPPSRPASIMGDAPSNVAARRSSTLPAFARNLPQDPFASGGRPPLRETVSYHDQQPSPGLLPPGGLVGVIAHEERSRAMRRGSPNIDGGRGHSTSPNMMQQGFDPVMGIPHQMMYQQPAMQGSAPALPQSMTQMSMGGMPMQMPMMPMMSPGEQAQMQMNQQMQQFMQMQMQFMQMMALNQNGASPQGMAPSPTQYMATQSMTDLTARHSFVGEPQPERLHPGMRTMSMVQPSSASIMGGIASGAASVRGMPTGYAPSIAPSERSNIGLPGRYRPVSQAIPAPLIGEATNANNFMSGANTTGPEPLKTSRTSANIMPKASAGSDEEDDDQAWAAMKTKREKKRSIWRSRKSNANDLVI</sequence>
<proteinExistence type="predicted"/>
<reference evidence="2 3" key="1">
    <citation type="journal article" date="2015" name="Genome Announc.">
        <title>Draft Genome Sequence and Gene Annotation of the Entomopathogenic Fungus Verticillium hemipterigenum.</title>
        <authorList>
            <person name="Horn F."/>
            <person name="Habel A."/>
            <person name="Scharf D.H."/>
            <person name="Dworschak J."/>
            <person name="Brakhage A.A."/>
            <person name="Guthke R."/>
            <person name="Hertweck C."/>
            <person name="Linde J."/>
        </authorList>
    </citation>
    <scope>NUCLEOTIDE SEQUENCE [LARGE SCALE GENOMIC DNA]</scope>
</reference>
<feature type="compositionally biased region" description="Acidic residues" evidence="1">
    <location>
        <begin position="384"/>
        <end position="399"/>
    </location>
</feature>